<dbReference type="GO" id="GO:0005634">
    <property type="term" value="C:nucleus"/>
    <property type="evidence" value="ECO:0007669"/>
    <property type="project" value="TreeGrafter"/>
</dbReference>
<evidence type="ECO:0000256" key="2">
    <source>
        <dbReference type="ARBA" id="ARBA00022527"/>
    </source>
</evidence>
<evidence type="ECO:0000256" key="9">
    <source>
        <dbReference type="PROSITE-ProRule" id="PRU10141"/>
    </source>
</evidence>
<feature type="binding site" evidence="9">
    <location>
        <position position="95"/>
    </location>
    <ligand>
        <name>ATP</name>
        <dbReference type="ChEBI" id="CHEBI:30616"/>
    </ligand>
</feature>
<dbReference type="GO" id="GO:0005524">
    <property type="term" value="F:ATP binding"/>
    <property type="evidence" value="ECO:0007669"/>
    <property type="project" value="UniProtKB-UniRule"/>
</dbReference>
<dbReference type="OrthoDB" id="63267at2759"/>
<evidence type="ECO:0000256" key="6">
    <source>
        <dbReference type="ARBA" id="ARBA00022840"/>
    </source>
</evidence>
<dbReference type="PANTHER" id="PTHR24353:SF153">
    <property type="entry name" value="CAMP-DEPENDENT PROTEIN KINASE CATALYTIC SUBUNIT 1"/>
    <property type="match status" value="1"/>
</dbReference>
<evidence type="ECO:0000256" key="10">
    <source>
        <dbReference type="RuleBase" id="RU000304"/>
    </source>
</evidence>
<dbReference type="EC" id="2.7.11.11" evidence="1"/>
<evidence type="ECO:0000256" key="4">
    <source>
        <dbReference type="ARBA" id="ARBA00022741"/>
    </source>
</evidence>
<dbReference type="InterPro" id="IPR008271">
    <property type="entry name" value="Ser/Thr_kinase_AS"/>
</dbReference>
<keyword evidence="2 10" id="KW-0723">Serine/threonine-protein kinase</keyword>
<dbReference type="GeneID" id="115883954"/>
<dbReference type="InParanoid" id="A0A6J2Y5F5"/>
<name>A0A6J2Y5F5_SITOR</name>
<dbReference type="RefSeq" id="XP_030758239.1">
    <property type="nucleotide sequence ID" value="XM_030902379.1"/>
</dbReference>
<dbReference type="Gene3D" id="1.10.510.10">
    <property type="entry name" value="Transferase(Phosphotransferase) domain 1"/>
    <property type="match status" value="1"/>
</dbReference>
<comment type="catalytic activity">
    <reaction evidence="7">
        <text>L-threonyl-[protein] + ATP = O-phospho-L-threonyl-[protein] + ADP + H(+)</text>
        <dbReference type="Rhea" id="RHEA:46608"/>
        <dbReference type="Rhea" id="RHEA-COMP:11060"/>
        <dbReference type="Rhea" id="RHEA-COMP:11605"/>
        <dbReference type="ChEBI" id="CHEBI:15378"/>
        <dbReference type="ChEBI" id="CHEBI:30013"/>
        <dbReference type="ChEBI" id="CHEBI:30616"/>
        <dbReference type="ChEBI" id="CHEBI:61977"/>
        <dbReference type="ChEBI" id="CHEBI:456216"/>
        <dbReference type="EC" id="2.7.11.11"/>
    </reaction>
</comment>
<dbReference type="KEGG" id="soy:115883954"/>
<dbReference type="InterPro" id="IPR011009">
    <property type="entry name" value="Kinase-like_dom_sf"/>
</dbReference>
<evidence type="ECO:0000256" key="8">
    <source>
        <dbReference type="ARBA" id="ARBA00047454"/>
    </source>
</evidence>
<evidence type="ECO:0000313" key="14">
    <source>
        <dbReference type="RefSeq" id="XP_030758239.1"/>
    </source>
</evidence>
<keyword evidence="13" id="KW-1185">Reference proteome</keyword>
<keyword evidence="4 9" id="KW-0547">Nucleotide-binding</keyword>
<keyword evidence="5" id="KW-0418">Kinase</keyword>
<evidence type="ECO:0000256" key="5">
    <source>
        <dbReference type="ARBA" id="ARBA00022777"/>
    </source>
</evidence>
<keyword evidence="6 9" id="KW-0067">ATP-binding</keyword>
<evidence type="ECO:0000259" key="12">
    <source>
        <dbReference type="PROSITE" id="PS51285"/>
    </source>
</evidence>
<evidence type="ECO:0000256" key="3">
    <source>
        <dbReference type="ARBA" id="ARBA00022679"/>
    </source>
</evidence>
<dbReference type="InterPro" id="IPR017441">
    <property type="entry name" value="Protein_kinase_ATP_BS"/>
</dbReference>
<reference evidence="14" key="1">
    <citation type="submission" date="2025-08" db="UniProtKB">
        <authorList>
            <consortium name="RefSeq"/>
        </authorList>
    </citation>
    <scope>IDENTIFICATION</scope>
    <source>
        <tissue evidence="14">Gonads</tissue>
    </source>
</reference>
<dbReference type="GO" id="GO:0005829">
    <property type="term" value="C:cytosol"/>
    <property type="evidence" value="ECO:0007669"/>
    <property type="project" value="TreeGrafter"/>
</dbReference>
<dbReference type="InterPro" id="IPR000719">
    <property type="entry name" value="Prot_kinase_dom"/>
</dbReference>
<dbReference type="Pfam" id="PF00069">
    <property type="entry name" value="Pkinase"/>
    <property type="match status" value="1"/>
</dbReference>
<protein>
    <recommendedName>
        <fullName evidence="1">cAMP-dependent protein kinase</fullName>
        <ecNumber evidence="1">2.7.11.11</ecNumber>
    </recommendedName>
</protein>
<proteinExistence type="inferred from homology"/>
<dbReference type="FunFam" id="1.10.510.10:FF:000005">
    <property type="entry name" value="cAMP-dependent protein kinase catalytic subunit alpha"/>
    <property type="match status" value="1"/>
</dbReference>
<dbReference type="AlphaFoldDB" id="A0A6J2Y5F5"/>
<dbReference type="PANTHER" id="PTHR24353">
    <property type="entry name" value="CYCLIC NUCLEOTIDE-DEPENDENT PROTEIN KINASE"/>
    <property type="match status" value="1"/>
</dbReference>
<accession>A0A6J2Y5F5</accession>
<dbReference type="PROSITE" id="PS00108">
    <property type="entry name" value="PROTEIN_KINASE_ST"/>
    <property type="match status" value="1"/>
</dbReference>
<gene>
    <name evidence="14" type="primary">LOC115883954</name>
</gene>
<dbReference type="SUPFAM" id="SSF56112">
    <property type="entry name" value="Protein kinase-like (PK-like)"/>
    <property type="match status" value="1"/>
</dbReference>
<dbReference type="FunFam" id="3.30.200.20:FF:000042">
    <property type="entry name" value="Aurora kinase A"/>
    <property type="match status" value="1"/>
</dbReference>
<dbReference type="Gene3D" id="3.30.200.20">
    <property type="entry name" value="Phosphorylase Kinase, domain 1"/>
    <property type="match status" value="1"/>
</dbReference>
<evidence type="ECO:0000259" key="11">
    <source>
        <dbReference type="PROSITE" id="PS50011"/>
    </source>
</evidence>
<dbReference type="SMART" id="SM00220">
    <property type="entry name" value="S_TKc"/>
    <property type="match status" value="1"/>
</dbReference>
<sequence>MFIYIYNFIFITLKKSYIKEAIRSVIMDEKLQKHYAAFDQYLRRQKREFEVKINQEVKQNCTLNDYEIIRMLGAGSFGMVVLCRDKRNNKTYALKLMEKINIVKTKQLVHTAAEIKLMKNLNFTFIVDMHGFFMDNVYVGICMSFANAGDMFTHLREMKKFDETLSKFYAAQVILGFEYFHYLGVVYRDLKPENILVDNQGYLKITDLGFCKKIDNARTYTLCGTPEYLAPEIILSQGYNKSVDWWSMGVLIFEMAAGFAPFYAKDPMRLYEKIVSGKYSCPVHFSKSLKDLLSNMLVVDRSKRYGLLKNGTKDIKGHEWFKNVDFDQIIGRKVVPTYQPKVDGETDTRYFDVPSKAVQIKKLSTDPYQAEFIKMFSAQPPETEKETTK</sequence>
<dbReference type="PROSITE" id="PS51285">
    <property type="entry name" value="AGC_KINASE_CTER"/>
    <property type="match status" value="1"/>
</dbReference>
<evidence type="ECO:0000313" key="13">
    <source>
        <dbReference type="Proteomes" id="UP000504635"/>
    </source>
</evidence>
<evidence type="ECO:0000256" key="1">
    <source>
        <dbReference type="ARBA" id="ARBA00012444"/>
    </source>
</evidence>
<dbReference type="GO" id="GO:0005952">
    <property type="term" value="C:cAMP-dependent protein kinase complex"/>
    <property type="evidence" value="ECO:0007669"/>
    <property type="project" value="TreeGrafter"/>
</dbReference>
<dbReference type="PROSITE" id="PS50011">
    <property type="entry name" value="PROTEIN_KINASE_DOM"/>
    <property type="match status" value="1"/>
</dbReference>
<comment type="similarity">
    <text evidence="10">Belongs to the protein kinase superfamily.</text>
</comment>
<dbReference type="Proteomes" id="UP000504635">
    <property type="component" value="Unplaced"/>
</dbReference>
<feature type="domain" description="AGC-kinase C-terminal" evidence="12">
    <location>
        <begin position="322"/>
        <end position="389"/>
    </location>
</feature>
<evidence type="ECO:0000256" key="7">
    <source>
        <dbReference type="ARBA" id="ARBA00047292"/>
    </source>
</evidence>
<dbReference type="PROSITE" id="PS00107">
    <property type="entry name" value="PROTEIN_KINASE_ATP"/>
    <property type="match status" value="1"/>
</dbReference>
<dbReference type="GO" id="GO:0004691">
    <property type="term" value="F:cAMP-dependent protein kinase activity"/>
    <property type="evidence" value="ECO:0007669"/>
    <property type="project" value="UniProtKB-EC"/>
</dbReference>
<comment type="catalytic activity">
    <reaction evidence="8">
        <text>L-seryl-[protein] + ATP = O-phospho-L-seryl-[protein] + ADP + H(+)</text>
        <dbReference type="Rhea" id="RHEA:17989"/>
        <dbReference type="Rhea" id="RHEA-COMP:9863"/>
        <dbReference type="Rhea" id="RHEA-COMP:11604"/>
        <dbReference type="ChEBI" id="CHEBI:15378"/>
        <dbReference type="ChEBI" id="CHEBI:29999"/>
        <dbReference type="ChEBI" id="CHEBI:30616"/>
        <dbReference type="ChEBI" id="CHEBI:83421"/>
        <dbReference type="ChEBI" id="CHEBI:456216"/>
        <dbReference type="EC" id="2.7.11.11"/>
    </reaction>
</comment>
<feature type="domain" description="Protein kinase" evidence="11">
    <location>
        <begin position="66"/>
        <end position="321"/>
    </location>
</feature>
<dbReference type="GO" id="GO:0007476">
    <property type="term" value="P:imaginal disc-derived wing morphogenesis"/>
    <property type="evidence" value="ECO:0007669"/>
    <property type="project" value="UniProtKB-ARBA"/>
</dbReference>
<dbReference type="InterPro" id="IPR000961">
    <property type="entry name" value="AGC-kinase_C"/>
</dbReference>
<keyword evidence="3" id="KW-0808">Transferase</keyword>
<organism evidence="13 14">
    <name type="scientific">Sitophilus oryzae</name>
    <name type="common">Rice weevil</name>
    <name type="synonym">Curculio oryzae</name>
    <dbReference type="NCBI Taxonomy" id="7048"/>
    <lineage>
        <taxon>Eukaryota</taxon>
        <taxon>Metazoa</taxon>
        <taxon>Ecdysozoa</taxon>
        <taxon>Arthropoda</taxon>
        <taxon>Hexapoda</taxon>
        <taxon>Insecta</taxon>
        <taxon>Pterygota</taxon>
        <taxon>Neoptera</taxon>
        <taxon>Endopterygota</taxon>
        <taxon>Coleoptera</taxon>
        <taxon>Polyphaga</taxon>
        <taxon>Cucujiformia</taxon>
        <taxon>Curculionidae</taxon>
        <taxon>Dryophthorinae</taxon>
        <taxon>Sitophilus</taxon>
    </lineage>
</organism>